<dbReference type="SUPFAM" id="SSF48452">
    <property type="entry name" value="TPR-like"/>
    <property type="match status" value="2"/>
</dbReference>
<evidence type="ECO:0000313" key="5">
    <source>
        <dbReference type="Proteomes" id="UP001162162"/>
    </source>
</evidence>
<dbReference type="PANTHER" id="PTHR15704:SF7">
    <property type="entry name" value="SUPERKILLER COMPLEX PROTEIN 3"/>
    <property type="match status" value="1"/>
</dbReference>
<gene>
    <name evidence="4" type="ORF">NQ318_008467</name>
</gene>
<evidence type="ECO:0000313" key="4">
    <source>
        <dbReference type="EMBL" id="KAJ8948114.1"/>
    </source>
</evidence>
<dbReference type="InterPro" id="IPR019734">
    <property type="entry name" value="TPR_rpt"/>
</dbReference>
<sequence length="520" mass="59027">MKDIKSVLKEAREAIKNKDYESSLKLSKSYCWSSEKKIVEYCEKLLKISDYGNVTEIAIKIMKCSKNEDISNASVIYEILVNFLAKLENLPSDLWSLYEECLSHLIQGETVNNSYYSSYLSILYKLKRYEDLLEHAEKMHNLFESDTISLVWICKVYNQLFVEESPVVEKYFKKVMEYSAKLLEVEPKNAIALFSKSITLLRENRTVDAKDILVEVQKNMFMSWGQRVIIRVRKSHMNACETAFNYLALPQGIGVLPRRRGSGTWAGSVSGVGIAGEALADAYFIRGSYTSALKCYEKSFRIGGGHSLSKVASNCQYKSLTQTESILGQNLEAKEDFEEILRENGQYVPALKGLAETCMCQARECYRDQRLGTARDYVQVALDKLSIAVLQKGEFSCLWKLLADSCLFVARLPEKYCCLLIQDGVLDGKQLGERNIVEREELFVITRTVKNYVKCPKQLGPPNYALATTHQAVSADHNCAVSWCNLGILYLLMNDIKLANRAFSQGQRSDPNYVNSWIGQ</sequence>
<dbReference type="EMBL" id="JAPWTK010000144">
    <property type="protein sequence ID" value="KAJ8948114.1"/>
    <property type="molecule type" value="Genomic_DNA"/>
</dbReference>
<dbReference type="PROSITE" id="PS50005">
    <property type="entry name" value="TPR"/>
    <property type="match status" value="1"/>
</dbReference>
<dbReference type="Gene3D" id="1.25.40.10">
    <property type="entry name" value="Tetratricopeptide repeat domain"/>
    <property type="match status" value="3"/>
</dbReference>
<dbReference type="GO" id="GO:0006401">
    <property type="term" value="P:RNA catabolic process"/>
    <property type="evidence" value="ECO:0007669"/>
    <property type="project" value="InterPro"/>
</dbReference>
<dbReference type="InterPro" id="IPR011990">
    <property type="entry name" value="TPR-like_helical_dom_sf"/>
</dbReference>
<protein>
    <submittedName>
        <fullName evidence="4">Uncharacterized protein</fullName>
    </submittedName>
</protein>
<dbReference type="PANTHER" id="PTHR15704">
    <property type="entry name" value="SUPERKILLER 3 PROTEIN-RELATED"/>
    <property type="match status" value="1"/>
</dbReference>
<feature type="non-terminal residue" evidence="4">
    <location>
        <position position="520"/>
    </location>
</feature>
<organism evidence="4 5">
    <name type="scientific">Aromia moschata</name>
    <dbReference type="NCBI Taxonomy" id="1265417"/>
    <lineage>
        <taxon>Eukaryota</taxon>
        <taxon>Metazoa</taxon>
        <taxon>Ecdysozoa</taxon>
        <taxon>Arthropoda</taxon>
        <taxon>Hexapoda</taxon>
        <taxon>Insecta</taxon>
        <taxon>Pterygota</taxon>
        <taxon>Neoptera</taxon>
        <taxon>Endopterygota</taxon>
        <taxon>Coleoptera</taxon>
        <taxon>Polyphaga</taxon>
        <taxon>Cucujiformia</taxon>
        <taxon>Chrysomeloidea</taxon>
        <taxon>Cerambycidae</taxon>
        <taxon>Cerambycinae</taxon>
        <taxon>Callichromatini</taxon>
        <taxon>Aromia</taxon>
    </lineage>
</organism>
<feature type="repeat" description="TPR" evidence="3">
    <location>
        <begin position="480"/>
        <end position="513"/>
    </location>
</feature>
<proteinExistence type="predicted"/>
<dbReference type="GO" id="GO:0055087">
    <property type="term" value="C:Ski complex"/>
    <property type="evidence" value="ECO:0007669"/>
    <property type="project" value="InterPro"/>
</dbReference>
<keyword evidence="2 3" id="KW-0802">TPR repeat</keyword>
<dbReference type="Proteomes" id="UP001162162">
    <property type="component" value="Unassembled WGS sequence"/>
</dbReference>
<dbReference type="InterPro" id="IPR039226">
    <property type="entry name" value="Ski3/TTC37"/>
</dbReference>
<dbReference type="SMART" id="SM00028">
    <property type="entry name" value="TPR"/>
    <property type="match status" value="2"/>
</dbReference>
<evidence type="ECO:0000256" key="1">
    <source>
        <dbReference type="ARBA" id="ARBA00022737"/>
    </source>
</evidence>
<comment type="caution">
    <text evidence="4">The sequence shown here is derived from an EMBL/GenBank/DDBJ whole genome shotgun (WGS) entry which is preliminary data.</text>
</comment>
<accession>A0AAV8Y9F7</accession>
<keyword evidence="1" id="KW-0677">Repeat</keyword>
<evidence type="ECO:0000256" key="2">
    <source>
        <dbReference type="ARBA" id="ARBA00022803"/>
    </source>
</evidence>
<dbReference type="AlphaFoldDB" id="A0AAV8Y9F7"/>
<name>A0AAV8Y9F7_9CUCU</name>
<evidence type="ECO:0000256" key="3">
    <source>
        <dbReference type="PROSITE-ProRule" id="PRU00339"/>
    </source>
</evidence>
<reference evidence="4" key="1">
    <citation type="journal article" date="2023" name="Insect Mol. Biol.">
        <title>Genome sequencing provides insights into the evolution of gene families encoding plant cell wall-degrading enzymes in longhorned beetles.</title>
        <authorList>
            <person name="Shin N.R."/>
            <person name="Okamura Y."/>
            <person name="Kirsch R."/>
            <person name="Pauchet Y."/>
        </authorList>
    </citation>
    <scope>NUCLEOTIDE SEQUENCE</scope>
    <source>
        <strain evidence="4">AMC_N1</strain>
    </source>
</reference>
<keyword evidence="5" id="KW-1185">Reference proteome</keyword>